<gene>
    <name evidence="1" type="ORF">METZ01_LOCUS356344</name>
</gene>
<dbReference type="EMBL" id="UINC01125570">
    <property type="protein sequence ID" value="SVD03490.1"/>
    <property type="molecule type" value="Genomic_DNA"/>
</dbReference>
<dbReference type="AlphaFoldDB" id="A0A382S131"/>
<accession>A0A382S131</accession>
<protein>
    <submittedName>
        <fullName evidence="1">Uncharacterized protein</fullName>
    </submittedName>
</protein>
<reference evidence="1" key="1">
    <citation type="submission" date="2018-05" db="EMBL/GenBank/DDBJ databases">
        <authorList>
            <person name="Lanie J.A."/>
            <person name="Ng W.-L."/>
            <person name="Kazmierczak K.M."/>
            <person name="Andrzejewski T.M."/>
            <person name="Davidsen T.M."/>
            <person name="Wayne K.J."/>
            <person name="Tettelin H."/>
            <person name="Glass J.I."/>
            <person name="Rusch D."/>
            <person name="Podicherti R."/>
            <person name="Tsui H.-C.T."/>
            <person name="Winkler M.E."/>
        </authorList>
    </citation>
    <scope>NUCLEOTIDE SEQUENCE</scope>
</reference>
<evidence type="ECO:0000313" key="1">
    <source>
        <dbReference type="EMBL" id="SVD03490.1"/>
    </source>
</evidence>
<proteinExistence type="predicted"/>
<feature type="non-terminal residue" evidence="1">
    <location>
        <position position="89"/>
    </location>
</feature>
<sequence length="89" mass="9727">MGNASGFNVCPAAITGLNKKTFYLLLINQYSLAEYFSGGVVLPLKRNQFIGINTSGLIIDNIQIRPDLSSIGSLESRRDSIRSLMDNGF</sequence>
<organism evidence="1">
    <name type="scientific">marine metagenome</name>
    <dbReference type="NCBI Taxonomy" id="408172"/>
    <lineage>
        <taxon>unclassified sequences</taxon>
        <taxon>metagenomes</taxon>
        <taxon>ecological metagenomes</taxon>
    </lineage>
</organism>
<name>A0A382S131_9ZZZZ</name>